<dbReference type="InParanoid" id="A0A0C3IKP9"/>
<name>A0A0C3IKP9_PISTI</name>
<dbReference type="Proteomes" id="UP000054217">
    <property type="component" value="Unassembled WGS sequence"/>
</dbReference>
<dbReference type="HOGENOM" id="CLU_2832238_0_0_1"/>
<evidence type="ECO:0000313" key="1">
    <source>
        <dbReference type="EMBL" id="KIN97537.1"/>
    </source>
</evidence>
<proteinExistence type="predicted"/>
<accession>A0A0C3IKP9</accession>
<gene>
    <name evidence="1" type="ORF">M404DRAFT_890746</name>
</gene>
<keyword evidence="2" id="KW-1185">Reference proteome</keyword>
<evidence type="ECO:0000313" key="2">
    <source>
        <dbReference type="Proteomes" id="UP000054217"/>
    </source>
</evidence>
<dbReference type="AlphaFoldDB" id="A0A0C3IKP9"/>
<reference evidence="2" key="2">
    <citation type="submission" date="2015-01" db="EMBL/GenBank/DDBJ databases">
        <title>Evolutionary Origins and Diversification of the Mycorrhizal Mutualists.</title>
        <authorList>
            <consortium name="DOE Joint Genome Institute"/>
            <consortium name="Mycorrhizal Genomics Consortium"/>
            <person name="Kohler A."/>
            <person name="Kuo A."/>
            <person name="Nagy L.G."/>
            <person name="Floudas D."/>
            <person name="Copeland A."/>
            <person name="Barry K.W."/>
            <person name="Cichocki N."/>
            <person name="Veneault-Fourrey C."/>
            <person name="LaButti K."/>
            <person name="Lindquist E.A."/>
            <person name="Lipzen A."/>
            <person name="Lundell T."/>
            <person name="Morin E."/>
            <person name="Murat C."/>
            <person name="Riley R."/>
            <person name="Ohm R."/>
            <person name="Sun H."/>
            <person name="Tunlid A."/>
            <person name="Henrissat B."/>
            <person name="Grigoriev I.V."/>
            <person name="Hibbett D.S."/>
            <person name="Martin F."/>
        </authorList>
    </citation>
    <scope>NUCLEOTIDE SEQUENCE [LARGE SCALE GENOMIC DNA]</scope>
    <source>
        <strain evidence="2">Marx 270</strain>
    </source>
</reference>
<organism evidence="1 2">
    <name type="scientific">Pisolithus tinctorius Marx 270</name>
    <dbReference type="NCBI Taxonomy" id="870435"/>
    <lineage>
        <taxon>Eukaryota</taxon>
        <taxon>Fungi</taxon>
        <taxon>Dikarya</taxon>
        <taxon>Basidiomycota</taxon>
        <taxon>Agaricomycotina</taxon>
        <taxon>Agaricomycetes</taxon>
        <taxon>Agaricomycetidae</taxon>
        <taxon>Boletales</taxon>
        <taxon>Sclerodermatineae</taxon>
        <taxon>Pisolithaceae</taxon>
        <taxon>Pisolithus</taxon>
    </lineage>
</organism>
<dbReference type="EMBL" id="KN832027">
    <property type="protein sequence ID" value="KIN97537.1"/>
    <property type="molecule type" value="Genomic_DNA"/>
</dbReference>
<protein>
    <submittedName>
        <fullName evidence="1">Uncharacterized protein</fullName>
    </submittedName>
</protein>
<sequence>MLQMQCVQDIKDCQTASLESRITKFVTPPTARLHVLRRQLGIYHKLLLVFGRIEGKHKGSQHADLQ</sequence>
<reference evidence="1 2" key="1">
    <citation type="submission" date="2014-04" db="EMBL/GenBank/DDBJ databases">
        <authorList>
            <consortium name="DOE Joint Genome Institute"/>
            <person name="Kuo A."/>
            <person name="Kohler A."/>
            <person name="Costa M.D."/>
            <person name="Nagy L.G."/>
            <person name="Floudas D."/>
            <person name="Copeland A."/>
            <person name="Barry K.W."/>
            <person name="Cichocki N."/>
            <person name="Veneault-Fourrey C."/>
            <person name="LaButti K."/>
            <person name="Lindquist E.A."/>
            <person name="Lipzen A."/>
            <person name="Lundell T."/>
            <person name="Morin E."/>
            <person name="Murat C."/>
            <person name="Sun H."/>
            <person name="Tunlid A."/>
            <person name="Henrissat B."/>
            <person name="Grigoriev I.V."/>
            <person name="Hibbett D.S."/>
            <person name="Martin F."/>
            <person name="Nordberg H.P."/>
            <person name="Cantor M.N."/>
            <person name="Hua S.X."/>
        </authorList>
    </citation>
    <scope>NUCLEOTIDE SEQUENCE [LARGE SCALE GENOMIC DNA]</scope>
    <source>
        <strain evidence="1 2">Marx 270</strain>
    </source>
</reference>